<keyword evidence="2" id="KW-1185">Reference proteome</keyword>
<dbReference type="InterPro" id="IPR013406">
    <property type="entry name" value="CHP02574_addiction_mod"/>
</dbReference>
<gene>
    <name evidence="1" type="ORF">dnm_023840</name>
</gene>
<evidence type="ECO:0000313" key="2">
    <source>
        <dbReference type="Proteomes" id="UP000663722"/>
    </source>
</evidence>
<dbReference type="NCBIfam" id="TIGR02574">
    <property type="entry name" value="stabl_TIGR02574"/>
    <property type="match status" value="1"/>
</dbReference>
<dbReference type="Proteomes" id="UP000663722">
    <property type="component" value="Chromosome"/>
</dbReference>
<evidence type="ECO:0000313" key="1">
    <source>
        <dbReference type="EMBL" id="QTA86361.1"/>
    </source>
</evidence>
<dbReference type="EMBL" id="CP061800">
    <property type="protein sequence ID" value="QTA86361.1"/>
    <property type="molecule type" value="Genomic_DNA"/>
</dbReference>
<dbReference type="KEGG" id="dmm:dnm_023840"/>
<proteinExistence type="predicted"/>
<reference evidence="1" key="1">
    <citation type="journal article" date="2021" name="Microb. Physiol.">
        <title>Proteogenomic Insights into the Physiology of Marine, Sulfate-Reducing, Filamentous Desulfonema limicola and Desulfonema magnum.</title>
        <authorList>
            <person name="Schnaars V."/>
            <person name="Wohlbrand L."/>
            <person name="Scheve S."/>
            <person name="Hinrichs C."/>
            <person name="Reinhardt R."/>
            <person name="Rabus R."/>
        </authorList>
    </citation>
    <scope>NUCLEOTIDE SEQUENCE</scope>
    <source>
        <strain evidence="1">4be13</strain>
    </source>
</reference>
<name>A0A975BJB4_9BACT</name>
<dbReference type="AlphaFoldDB" id="A0A975BJB4"/>
<sequence length="79" mass="9435">MMSKNEIVYGIRRLNVIERLNIITDIWDEIKESQELEIVSEDDKRLLLSRLANYRANPESATEWAELRQEVHDRYAEKS</sequence>
<accession>A0A975BJB4</accession>
<protein>
    <submittedName>
        <fullName evidence="1">Addiction module domain-containing protein, CHP02574</fullName>
    </submittedName>
</protein>
<organism evidence="1 2">
    <name type="scientific">Desulfonema magnum</name>
    <dbReference type="NCBI Taxonomy" id="45655"/>
    <lineage>
        <taxon>Bacteria</taxon>
        <taxon>Pseudomonadati</taxon>
        <taxon>Thermodesulfobacteriota</taxon>
        <taxon>Desulfobacteria</taxon>
        <taxon>Desulfobacterales</taxon>
        <taxon>Desulfococcaceae</taxon>
        <taxon>Desulfonema</taxon>
    </lineage>
</organism>
<dbReference type="Pfam" id="PF09720">
    <property type="entry name" value="Unstab_antitox"/>
    <property type="match status" value="1"/>
</dbReference>